<proteinExistence type="predicted"/>
<comment type="caution">
    <text evidence="1">The sequence shown here is derived from an EMBL/GenBank/DDBJ whole genome shotgun (WGS) entry which is preliminary data.</text>
</comment>
<evidence type="ECO:0000313" key="1">
    <source>
        <dbReference type="EMBL" id="CAH6721773.1"/>
    </source>
</evidence>
<gene>
    <name evidence="1" type="ORF">CLIB1444_07S02124</name>
</gene>
<dbReference type="Proteomes" id="UP001152531">
    <property type="component" value="Unassembled WGS sequence"/>
</dbReference>
<keyword evidence="2" id="KW-1185">Reference proteome</keyword>
<reference evidence="1" key="1">
    <citation type="submission" date="2022-06" db="EMBL/GenBank/DDBJ databases">
        <authorList>
            <person name="Legras J.-L."/>
            <person name="Devillers H."/>
            <person name="Grondin C."/>
        </authorList>
    </citation>
    <scope>NUCLEOTIDE SEQUENCE</scope>
    <source>
        <strain evidence="1">CLIB 1444</strain>
    </source>
</reference>
<organism evidence="1 2">
    <name type="scientific">[Candida] jaroonii</name>
    <dbReference type="NCBI Taxonomy" id="467808"/>
    <lineage>
        <taxon>Eukaryota</taxon>
        <taxon>Fungi</taxon>
        <taxon>Dikarya</taxon>
        <taxon>Ascomycota</taxon>
        <taxon>Saccharomycotina</taxon>
        <taxon>Pichiomycetes</taxon>
        <taxon>Debaryomycetaceae</taxon>
        <taxon>Yamadazyma</taxon>
    </lineage>
</organism>
<name>A0ACA9YAC3_9ASCO</name>
<protein>
    <submittedName>
        <fullName evidence="1">Uncharacterized protein</fullName>
    </submittedName>
</protein>
<dbReference type="EMBL" id="CALSDN010000007">
    <property type="protein sequence ID" value="CAH6721773.1"/>
    <property type="molecule type" value="Genomic_DNA"/>
</dbReference>
<evidence type="ECO:0000313" key="2">
    <source>
        <dbReference type="Proteomes" id="UP001152531"/>
    </source>
</evidence>
<sequence length="472" mass="52828">MDSTILAAIGVVVLIHFIFTHYIDVTKDVNELYLNEQSTIETTALENQSPIYKSCKLDYNGLRVGLDIRYDHYKLRNGNFCDIWEIAMKAWNKDNNKSLKLNGEKVNYGVLNYNIHEVIKYLNENEIKSVGIKINGFLKSVENLTVVLACLVNATLINFYDVDADVDVLAEDIPVSLKTSVLEAFTNEYDFEKDKGIRLRISESGSKIISHTDYVAINFISSVAAAIKHLPLTEKFTSKDKFLIVNNMTVTNVLSKVLVGLVTNADITIVQDKSLKDLLTYQSSVIFTSSDVVDDEVIDSLVYSSSVLDKLKYQTLKYFLSKGKFSKLKNSPLRLLYLSKSINKDNQLSTSSLNRLRSILNARVIVENTVKSIVGPVILSDFYDYRILSSKLEANLTGNGCICQSNEVKLANLSTTNYGDIMIRGYNVGKVNNYLIGKGSIETKANKDDEGFLTLTNVKGKWGSDGCLYVCK</sequence>
<accession>A0ACA9YAC3</accession>